<dbReference type="AlphaFoldDB" id="A0A9Q9EQK9"/>
<evidence type="ECO:0000256" key="3">
    <source>
        <dbReference type="SAM" id="MobiDB-lite"/>
    </source>
</evidence>
<dbReference type="EMBL" id="CP099429">
    <property type="protein sequence ID" value="USW59235.1"/>
    <property type="molecule type" value="Genomic_DNA"/>
</dbReference>
<dbReference type="CDD" id="cd00590">
    <property type="entry name" value="RRM_SF"/>
    <property type="match status" value="1"/>
</dbReference>
<evidence type="ECO:0000313" key="5">
    <source>
        <dbReference type="EMBL" id="USW59235.1"/>
    </source>
</evidence>
<dbReference type="InterPro" id="IPR035979">
    <property type="entry name" value="RBD_domain_sf"/>
</dbReference>
<dbReference type="InterPro" id="IPR012677">
    <property type="entry name" value="Nucleotide-bd_a/b_plait_sf"/>
</dbReference>
<sequence length="359" mass="39487">MSVSNSGAGGGGPFFLHIEGLPRRYTWQTLKDLIRHQATHGVWTEMAVYPHGRTAGTGHARIQRKDEADRLYHYLTSNYIESKLLRVHLWDISRSPPRFKTCNCGRDPQNHPNATRESAWIAQMVMAPDWQRFTLTSPMDGPPLGYTMSSPNNYVSAQIAAPVQPPRIVPQLSIEQQQQQMIIAMASIGLDARDPSERARFLQFQDQQAQMAQTVPAYAGNAAGLPVNVRNGTVQTEARGVFVSGLNYKATEKDIRAYFSRAGNVTQVKLSKDEATKKSKGNCTVQYTTAAEASEAVHLFNRQKFMGMQLNLRADRSTVPVDTPLKGAASQQPRPSGMLGGPAVSGPRGPTIVNGSQVR</sequence>
<feature type="region of interest" description="Disordered" evidence="3">
    <location>
        <begin position="321"/>
        <end position="359"/>
    </location>
</feature>
<dbReference type="SUPFAM" id="SSF54928">
    <property type="entry name" value="RNA-binding domain, RBD"/>
    <property type="match status" value="2"/>
</dbReference>
<name>A0A9Q9EQK9_9PEZI</name>
<dbReference type="PANTHER" id="PTHR23003">
    <property type="entry name" value="RNA RECOGNITION MOTIF RRM DOMAIN CONTAINING PROTEIN"/>
    <property type="match status" value="1"/>
</dbReference>
<evidence type="ECO:0000313" key="6">
    <source>
        <dbReference type="Proteomes" id="UP001056384"/>
    </source>
</evidence>
<dbReference type="InterPro" id="IPR050374">
    <property type="entry name" value="RRT5_SRSF_SR"/>
</dbReference>
<keyword evidence="6" id="KW-1185">Reference proteome</keyword>
<proteinExistence type="predicted"/>
<protein>
    <submittedName>
        <fullName evidence="5">RNA recognition motif domain, nucleotide-binding alpha-beta plait domain superfamily</fullName>
    </submittedName>
</protein>
<dbReference type="OrthoDB" id="1049195at2759"/>
<evidence type="ECO:0000256" key="1">
    <source>
        <dbReference type="ARBA" id="ARBA00022884"/>
    </source>
</evidence>
<gene>
    <name evidence="5" type="ORF">Slin15195_G125540</name>
</gene>
<feature type="domain" description="RRM" evidence="4">
    <location>
        <begin position="239"/>
        <end position="317"/>
    </location>
</feature>
<accession>A0A9Q9EQK9</accession>
<dbReference type="PROSITE" id="PS50102">
    <property type="entry name" value="RRM"/>
    <property type="match status" value="1"/>
</dbReference>
<dbReference type="Gene3D" id="3.30.70.330">
    <property type="match status" value="1"/>
</dbReference>
<dbReference type="GO" id="GO:0003729">
    <property type="term" value="F:mRNA binding"/>
    <property type="evidence" value="ECO:0007669"/>
    <property type="project" value="TreeGrafter"/>
</dbReference>
<dbReference type="InterPro" id="IPR000504">
    <property type="entry name" value="RRM_dom"/>
</dbReference>
<dbReference type="GO" id="GO:0005634">
    <property type="term" value="C:nucleus"/>
    <property type="evidence" value="ECO:0007669"/>
    <property type="project" value="TreeGrafter"/>
</dbReference>
<dbReference type="GO" id="GO:1990904">
    <property type="term" value="C:ribonucleoprotein complex"/>
    <property type="evidence" value="ECO:0007669"/>
    <property type="project" value="TreeGrafter"/>
</dbReference>
<reference evidence="5" key="1">
    <citation type="submission" date="2022-06" db="EMBL/GenBank/DDBJ databases">
        <title>Complete genome sequences of two strains of the flax pathogen Septoria linicola.</title>
        <authorList>
            <person name="Lapalu N."/>
            <person name="Simon A."/>
            <person name="Demenou B."/>
            <person name="Paumier D."/>
            <person name="Guillot M.-P."/>
            <person name="Gout L."/>
            <person name="Valade R."/>
        </authorList>
    </citation>
    <scope>NUCLEOTIDE SEQUENCE</scope>
    <source>
        <strain evidence="5">SE15195</strain>
    </source>
</reference>
<evidence type="ECO:0000259" key="4">
    <source>
        <dbReference type="PROSITE" id="PS50102"/>
    </source>
</evidence>
<evidence type="ECO:0000256" key="2">
    <source>
        <dbReference type="PROSITE-ProRule" id="PRU00176"/>
    </source>
</evidence>
<dbReference type="GO" id="GO:0005737">
    <property type="term" value="C:cytoplasm"/>
    <property type="evidence" value="ECO:0007669"/>
    <property type="project" value="TreeGrafter"/>
</dbReference>
<dbReference type="SMART" id="SM00360">
    <property type="entry name" value="RRM"/>
    <property type="match status" value="2"/>
</dbReference>
<dbReference type="Pfam" id="PF00076">
    <property type="entry name" value="RRM_1"/>
    <property type="match status" value="1"/>
</dbReference>
<keyword evidence="1 2" id="KW-0694">RNA-binding</keyword>
<dbReference type="Proteomes" id="UP001056384">
    <property type="component" value="Chromosome 12"/>
</dbReference>
<organism evidence="5 6">
    <name type="scientific">Septoria linicola</name>
    <dbReference type="NCBI Taxonomy" id="215465"/>
    <lineage>
        <taxon>Eukaryota</taxon>
        <taxon>Fungi</taxon>
        <taxon>Dikarya</taxon>
        <taxon>Ascomycota</taxon>
        <taxon>Pezizomycotina</taxon>
        <taxon>Dothideomycetes</taxon>
        <taxon>Dothideomycetidae</taxon>
        <taxon>Mycosphaerellales</taxon>
        <taxon>Mycosphaerellaceae</taxon>
        <taxon>Septoria</taxon>
    </lineage>
</organism>
<dbReference type="PANTHER" id="PTHR23003:SF3">
    <property type="entry name" value="FI21236P1-RELATED"/>
    <property type="match status" value="1"/>
</dbReference>